<reference evidence="2 3" key="1">
    <citation type="submission" date="2019-07" db="EMBL/GenBank/DDBJ databases">
        <title>Draft genome assembly of a fouling barnacle, Amphibalanus amphitrite (Darwin, 1854): The first reference genome for Thecostraca.</title>
        <authorList>
            <person name="Kim W."/>
        </authorList>
    </citation>
    <scope>NUCLEOTIDE SEQUENCE [LARGE SCALE GENOMIC DNA]</scope>
    <source>
        <strain evidence="2">SNU_AA5</strain>
        <tissue evidence="2">Soma without cirri and trophi</tissue>
    </source>
</reference>
<dbReference type="PROSITE" id="PS51029">
    <property type="entry name" value="MADF"/>
    <property type="match status" value="1"/>
</dbReference>
<protein>
    <recommendedName>
        <fullName evidence="1">MADF domain-containing protein</fullName>
    </recommendedName>
</protein>
<accession>A0A6A4XDP2</accession>
<dbReference type="Pfam" id="PF10545">
    <property type="entry name" value="MADF_DNA_bdg"/>
    <property type="match status" value="1"/>
</dbReference>
<proteinExistence type="predicted"/>
<dbReference type="AlphaFoldDB" id="A0A6A4XDP2"/>
<evidence type="ECO:0000259" key="1">
    <source>
        <dbReference type="PROSITE" id="PS51029"/>
    </source>
</evidence>
<feature type="domain" description="MADF" evidence="1">
    <location>
        <begin position="20"/>
        <end position="109"/>
    </location>
</feature>
<keyword evidence="3" id="KW-1185">Reference proteome</keyword>
<dbReference type="Proteomes" id="UP000440578">
    <property type="component" value="Unassembled WGS sequence"/>
</dbReference>
<dbReference type="EMBL" id="VIIS01000152">
    <property type="protein sequence ID" value="KAF0312601.1"/>
    <property type="molecule type" value="Genomic_DNA"/>
</dbReference>
<evidence type="ECO:0000313" key="3">
    <source>
        <dbReference type="Proteomes" id="UP000440578"/>
    </source>
</evidence>
<gene>
    <name evidence="2" type="ORF">FJT64_016638</name>
</gene>
<evidence type="ECO:0000313" key="2">
    <source>
        <dbReference type="EMBL" id="KAF0312601.1"/>
    </source>
</evidence>
<dbReference type="InterPro" id="IPR006578">
    <property type="entry name" value="MADF-dom"/>
</dbReference>
<organism evidence="2 3">
    <name type="scientific">Amphibalanus amphitrite</name>
    <name type="common">Striped barnacle</name>
    <name type="synonym">Balanus amphitrite</name>
    <dbReference type="NCBI Taxonomy" id="1232801"/>
    <lineage>
        <taxon>Eukaryota</taxon>
        <taxon>Metazoa</taxon>
        <taxon>Ecdysozoa</taxon>
        <taxon>Arthropoda</taxon>
        <taxon>Crustacea</taxon>
        <taxon>Multicrustacea</taxon>
        <taxon>Cirripedia</taxon>
        <taxon>Thoracica</taxon>
        <taxon>Thoracicalcarea</taxon>
        <taxon>Balanomorpha</taxon>
        <taxon>Balanoidea</taxon>
        <taxon>Balanidae</taxon>
        <taxon>Amphibalaninae</taxon>
        <taxon>Amphibalanus</taxon>
    </lineage>
</organism>
<name>A0A6A4XDP2_AMPAM</name>
<comment type="caution">
    <text evidence="2">The sequence shown here is derived from an EMBL/GenBank/DDBJ whole genome shotgun (WGS) entry which is preliminary data.</text>
</comment>
<sequence length="117" mass="14111">MVKNKRQKKDYKLSDEEEELMVTFLEANEMLWNKKATHYRRPDLKEAAWKKQAEVMSKEVSQLQGWFKGVRDNFTRLEKLPKSGSGQQAFTEREMWTLQKFQFLQRITYHRPQPVNS</sequence>